<gene>
    <name evidence="2" type="ORF">GCM10020367_30060</name>
</gene>
<proteinExistence type="predicted"/>
<protein>
    <submittedName>
        <fullName evidence="2">Uncharacterized protein</fullName>
    </submittedName>
</protein>
<feature type="compositionally biased region" description="Basic and acidic residues" evidence="1">
    <location>
        <begin position="46"/>
        <end position="56"/>
    </location>
</feature>
<feature type="region of interest" description="Disordered" evidence="1">
    <location>
        <begin position="30"/>
        <end position="59"/>
    </location>
</feature>
<sequence>MGELVEGVDLASRGEGGWIVRHAYEPTAKAGAGVGETAPGTRRHGGGRDLTDRKGEGNGNQLVTAYTLLRYAR</sequence>
<evidence type="ECO:0000313" key="3">
    <source>
        <dbReference type="Proteomes" id="UP001499990"/>
    </source>
</evidence>
<evidence type="ECO:0000256" key="1">
    <source>
        <dbReference type="SAM" id="MobiDB-lite"/>
    </source>
</evidence>
<organism evidence="2 3">
    <name type="scientific">Streptomyces sannanensis</name>
    <dbReference type="NCBI Taxonomy" id="285536"/>
    <lineage>
        <taxon>Bacteria</taxon>
        <taxon>Bacillati</taxon>
        <taxon>Actinomycetota</taxon>
        <taxon>Actinomycetes</taxon>
        <taxon>Kitasatosporales</taxon>
        <taxon>Streptomycetaceae</taxon>
        <taxon>Streptomyces</taxon>
    </lineage>
</organism>
<dbReference type="Proteomes" id="UP001499990">
    <property type="component" value="Unassembled WGS sequence"/>
</dbReference>
<evidence type="ECO:0000313" key="2">
    <source>
        <dbReference type="EMBL" id="GAA3372829.1"/>
    </source>
</evidence>
<dbReference type="EMBL" id="BAAAYL010000001">
    <property type="protein sequence ID" value="GAA3372829.1"/>
    <property type="molecule type" value="Genomic_DNA"/>
</dbReference>
<reference evidence="3" key="1">
    <citation type="journal article" date="2019" name="Int. J. Syst. Evol. Microbiol.">
        <title>The Global Catalogue of Microorganisms (GCM) 10K type strain sequencing project: providing services to taxonomists for standard genome sequencing and annotation.</title>
        <authorList>
            <consortium name="The Broad Institute Genomics Platform"/>
            <consortium name="The Broad Institute Genome Sequencing Center for Infectious Disease"/>
            <person name="Wu L."/>
            <person name="Ma J."/>
        </authorList>
    </citation>
    <scope>NUCLEOTIDE SEQUENCE [LARGE SCALE GENOMIC DNA]</scope>
    <source>
        <strain evidence="3">JCM 9651</strain>
    </source>
</reference>
<comment type="caution">
    <text evidence="2">The sequence shown here is derived from an EMBL/GenBank/DDBJ whole genome shotgun (WGS) entry which is preliminary data.</text>
</comment>
<keyword evidence="3" id="KW-1185">Reference proteome</keyword>
<name>A0ABP6SBU4_9ACTN</name>
<accession>A0ABP6SBU4</accession>